<evidence type="ECO:0000259" key="2">
    <source>
        <dbReference type="Pfam" id="PF00117"/>
    </source>
</evidence>
<evidence type="ECO:0000313" key="3">
    <source>
        <dbReference type="EMBL" id="MPN21208.1"/>
    </source>
</evidence>
<dbReference type="PANTHER" id="PTHR43418:SF4">
    <property type="entry name" value="MULTIFUNCTIONAL TRYPTOPHAN BIOSYNTHESIS PROTEIN"/>
    <property type="match status" value="1"/>
</dbReference>
<keyword evidence="1" id="KW-0315">Glutamine amidotransferase</keyword>
<dbReference type="InterPro" id="IPR050472">
    <property type="entry name" value="Anth_synth/Amidotransfase"/>
</dbReference>
<dbReference type="EC" id="4.1.3.27" evidence="3"/>
<dbReference type="AlphaFoldDB" id="A0A645G2X5"/>
<dbReference type="GO" id="GO:0046820">
    <property type="term" value="F:4-amino-4-deoxychorismate synthase activity"/>
    <property type="evidence" value="ECO:0007669"/>
    <property type="project" value="TreeGrafter"/>
</dbReference>
<dbReference type="InterPro" id="IPR029062">
    <property type="entry name" value="Class_I_gatase-like"/>
</dbReference>
<dbReference type="GO" id="GO:0046654">
    <property type="term" value="P:tetrahydrofolate biosynthetic process"/>
    <property type="evidence" value="ECO:0007669"/>
    <property type="project" value="TreeGrafter"/>
</dbReference>
<reference evidence="3" key="1">
    <citation type="submission" date="2019-08" db="EMBL/GenBank/DDBJ databases">
        <authorList>
            <person name="Kucharzyk K."/>
            <person name="Murdoch R.W."/>
            <person name="Higgins S."/>
            <person name="Loffler F."/>
        </authorList>
    </citation>
    <scope>NUCLEOTIDE SEQUENCE</scope>
</reference>
<gene>
    <name evidence="3" type="primary">trpG_11</name>
    <name evidence="3" type="ORF">SDC9_168587</name>
</gene>
<name>A0A645G2X5_9ZZZZ</name>
<dbReference type="PROSITE" id="PS51273">
    <property type="entry name" value="GATASE_TYPE_1"/>
    <property type="match status" value="1"/>
</dbReference>
<sequence length="38" mass="4411">MGVRHKTLAVEGVQFHPESILTERGHDLLNNFLEEHKQ</sequence>
<dbReference type="SUPFAM" id="SSF52317">
    <property type="entry name" value="Class I glutamine amidotransferase-like"/>
    <property type="match status" value="1"/>
</dbReference>
<protein>
    <submittedName>
        <fullName evidence="3">Anthranilate synthase component 2</fullName>
        <ecNumber evidence="3">4.1.3.27</ecNumber>
    </submittedName>
</protein>
<accession>A0A645G2X5</accession>
<dbReference type="Pfam" id="PF00117">
    <property type="entry name" value="GATase"/>
    <property type="match status" value="1"/>
</dbReference>
<organism evidence="3">
    <name type="scientific">bioreactor metagenome</name>
    <dbReference type="NCBI Taxonomy" id="1076179"/>
    <lineage>
        <taxon>unclassified sequences</taxon>
        <taxon>metagenomes</taxon>
        <taxon>ecological metagenomes</taxon>
    </lineage>
</organism>
<feature type="domain" description="Glutamine amidotransferase" evidence="2">
    <location>
        <begin position="1"/>
        <end position="34"/>
    </location>
</feature>
<dbReference type="InterPro" id="IPR017926">
    <property type="entry name" value="GATASE"/>
</dbReference>
<dbReference type="Gene3D" id="3.40.50.880">
    <property type="match status" value="1"/>
</dbReference>
<dbReference type="PANTHER" id="PTHR43418">
    <property type="entry name" value="MULTIFUNCTIONAL TRYPTOPHAN BIOSYNTHESIS PROTEIN-RELATED"/>
    <property type="match status" value="1"/>
</dbReference>
<comment type="caution">
    <text evidence="3">The sequence shown here is derived from an EMBL/GenBank/DDBJ whole genome shotgun (WGS) entry which is preliminary data.</text>
</comment>
<evidence type="ECO:0000256" key="1">
    <source>
        <dbReference type="ARBA" id="ARBA00022962"/>
    </source>
</evidence>
<proteinExistence type="predicted"/>
<dbReference type="EMBL" id="VSSQ01069133">
    <property type="protein sequence ID" value="MPN21208.1"/>
    <property type="molecule type" value="Genomic_DNA"/>
</dbReference>
<keyword evidence="3" id="KW-0456">Lyase</keyword>
<dbReference type="GO" id="GO:0004049">
    <property type="term" value="F:anthranilate synthase activity"/>
    <property type="evidence" value="ECO:0007669"/>
    <property type="project" value="UniProtKB-EC"/>
</dbReference>
<dbReference type="GO" id="GO:0005829">
    <property type="term" value="C:cytosol"/>
    <property type="evidence" value="ECO:0007669"/>
    <property type="project" value="TreeGrafter"/>
</dbReference>
<dbReference type="GO" id="GO:0000162">
    <property type="term" value="P:L-tryptophan biosynthetic process"/>
    <property type="evidence" value="ECO:0007669"/>
    <property type="project" value="TreeGrafter"/>
</dbReference>